<dbReference type="AlphaFoldDB" id="A0A345DSF6"/>
<protein>
    <recommendedName>
        <fullName evidence="4">Lipoprotein</fullName>
    </recommendedName>
</protein>
<accession>A0A345DSF6</accession>
<organism evidence="2 3">
    <name type="scientific">Spiroplasma phoeniceum P40</name>
    <dbReference type="NCBI Taxonomy" id="1276259"/>
    <lineage>
        <taxon>Bacteria</taxon>
        <taxon>Bacillati</taxon>
        <taxon>Mycoplasmatota</taxon>
        <taxon>Mollicutes</taxon>
        <taxon>Entomoplasmatales</taxon>
        <taxon>Spiroplasmataceae</taxon>
        <taxon>Spiroplasma</taxon>
    </lineage>
</organism>
<evidence type="ECO:0008006" key="4">
    <source>
        <dbReference type="Google" id="ProtNLM"/>
    </source>
</evidence>
<dbReference type="Proteomes" id="UP000253689">
    <property type="component" value="Chromosome"/>
</dbReference>
<proteinExistence type="predicted"/>
<dbReference type="RefSeq" id="WP_114565532.1">
    <property type="nucleotide sequence ID" value="NZ_CP031088.1"/>
</dbReference>
<keyword evidence="1" id="KW-0175">Coiled coil</keyword>
<feature type="coiled-coil region" evidence="1">
    <location>
        <begin position="120"/>
        <end position="177"/>
    </location>
</feature>
<sequence length="177" mass="20728">MKKLLSLLSIFSLSCINIMTLISCGNIANNKPHLPPAKPKEPIIKDIFYYEKLKQEITAKIKEYDEVIKEIENSKNDYENETDYQIELKQTKAEQFIKISKINNCEYQILLCQKENEFTDEQKQQTIKLLEKQINNLNSALNLLSEIKNSDFNQKDLETINKKNKNTKIILDEIKNN</sequence>
<feature type="coiled-coil region" evidence="1">
    <location>
        <begin position="50"/>
        <end position="81"/>
    </location>
</feature>
<evidence type="ECO:0000256" key="1">
    <source>
        <dbReference type="SAM" id="Coils"/>
    </source>
</evidence>
<dbReference type="PROSITE" id="PS51257">
    <property type="entry name" value="PROKAR_LIPOPROTEIN"/>
    <property type="match status" value="1"/>
</dbReference>
<dbReference type="KEGG" id="sphh:SDAV_002214"/>
<dbReference type="EMBL" id="CP031088">
    <property type="protein sequence ID" value="AXF97147.1"/>
    <property type="molecule type" value="Genomic_DNA"/>
</dbReference>
<keyword evidence="3" id="KW-1185">Reference proteome</keyword>
<gene>
    <name evidence="2" type="ORF">SDAV_002214</name>
</gene>
<evidence type="ECO:0000313" key="2">
    <source>
        <dbReference type="EMBL" id="AXF97147.1"/>
    </source>
</evidence>
<evidence type="ECO:0000313" key="3">
    <source>
        <dbReference type="Proteomes" id="UP000253689"/>
    </source>
</evidence>
<reference evidence="3" key="1">
    <citation type="submission" date="2018-07" db="EMBL/GenBank/DDBJ databases">
        <title>Complete Genome Sequence of Spiroplasma phoeniceum.</title>
        <authorList>
            <person name="Davis R.E."/>
            <person name="Shao J.Y."/>
            <person name="Zhao Y."/>
            <person name="Silver A."/>
            <person name="Stump z."/>
            <person name="Gasparich G."/>
        </authorList>
    </citation>
    <scope>NUCLEOTIDE SEQUENCE [LARGE SCALE GENOMIC DNA]</scope>
    <source>
        <strain evidence="3">P40</strain>
    </source>
</reference>
<name>A0A345DSF6_9MOLU</name>